<proteinExistence type="inferred from homology"/>
<dbReference type="InterPro" id="IPR020084">
    <property type="entry name" value="NUDIX_hydrolase_CS"/>
</dbReference>
<sequence>MSRSTRVSAYGVCKTADALLLVHQVAPGPAAGLWTLPGGGLEFGEHPSDAVIREVREETGLDARVGRLLAVHDDVYDLGDGVQRHGVRLLFSATVSGDPIPTQVDEVDQVARHQLGSLPADATAWARLAAVLEA</sequence>
<name>A0A1G7AGX0_9ACTN</name>
<evidence type="ECO:0000256" key="3">
    <source>
        <dbReference type="RuleBase" id="RU003476"/>
    </source>
</evidence>
<dbReference type="STRING" id="675864.SAMN04489747_2613"/>
<evidence type="ECO:0000259" key="4">
    <source>
        <dbReference type="PROSITE" id="PS51462"/>
    </source>
</evidence>
<dbReference type="PANTHER" id="PTHR43736">
    <property type="entry name" value="ADP-RIBOSE PYROPHOSPHATASE"/>
    <property type="match status" value="1"/>
</dbReference>
<dbReference type="InterPro" id="IPR000086">
    <property type="entry name" value="NUDIX_hydrolase_dom"/>
</dbReference>
<evidence type="ECO:0000256" key="1">
    <source>
        <dbReference type="ARBA" id="ARBA00005582"/>
    </source>
</evidence>
<dbReference type="PROSITE" id="PS00893">
    <property type="entry name" value="NUDIX_BOX"/>
    <property type="match status" value="1"/>
</dbReference>
<dbReference type="Proteomes" id="UP000198546">
    <property type="component" value="Chromosome i"/>
</dbReference>
<evidence type="ECO:0000256" key="2">
    <source>
        <dbReference type="ARBA" id="ARBA00022801"/>
    </source>
</evidence>
<dbReference type="AlphaFoldDB" id="A0A1G7AGX0"/>
<dbReference type="CDD" id="cd02883">
    <property type="entry name" value="NUDIX_Hydrolase"/>
    <property type="match status" value="1"/>
</dbReference>
<dbReference type="EMBL" id="LT629688">
    <property type="protein sequence ID" value="SDE14071.1"/>
    <property type="molecule type" value="Genomic_DNA"/>
</dbReference>
<protein>
    <submittedName>
        <fullName evidence="5">ADP-ribose pyrophosphatase YjhB, NUDIX family</fullName>
    </submittedName>
</protein>
<dbReference type="Gene3D" id="3.90.79.10">
    <property type="entry name" value="Nucleoside Triphosphate Pyrophosphohydrolase"/>
    <property type="match status" value="1"/>
</dbReference>
<evidence type="ECO:0000313" key="5">
    <source>
        <dbReference type="EMBL" id="SDE14071.1"/>
    </source>
</evidence>
<dbReference type="SUPFAM" id="SSF55811">
    <property type="entry name" value="Nudix"/>
    <property type="match status" value="1"/>
</dbReference>
<dbReference type="PANTHER" id="PTHR43736:SF1">
    <property type="entry name" value="DIHYDRONEOPTERIN TRIPHOSPHATE DIPHOSPHATASE"/>
    <property type="match status" value="1"/>
</dbReference>
<dbReference type="Pfam" id="PF00293">
    <property type="entry name" value="NUDIX"/>
    <property type="match status" value="1"/>
</dbReference>
<dbReference type="GO" id="GO:0016787">
    <property type="term" value="F:hydrolase activity"/>
    <property type="evidence" value="ECO:0007669"/>
    <property type="project" value="UniProtKB-KW"/>
</dbReference>
<dbReference type="PROSITE" id="PS51462">
    <property type="entry name" value="NUDIX"/>
    <property type="match status" value="1"/>
</dbReference>
<accession>A0A1G7AGX0</accession>
<gene>
    <name evidence="5" type="ORF">SAMN04489747_2613</name>
</gene>
<keyword evidence="6" id="KW-1185">Reference proteome</keyword>
<evidence type="ECO:0000313" key="6">
    <source>
        <dbReference type="Proteomes" id="UP000198546"/>
    </source>
</evidence>
<dbReference type="InterPro" id="IPR015797">
    <property type="entry name" value="NUDIX_hydrolase-like_dom_sf"/>
</dbReference>
<comment type="similarity">
    <text evidence="1 3">Belongs to the Nudix hydrolase family.</text>
</comment>
<dbReference type="InterPro" id="IPR020476">
    <property type="entry name" value="Nudix_hydrolase"/>
</dbReference>
<feature type="domain" description="Nudix hydrolase" evidence="4">
    <location>
        <begin position="2"/>
        <end position="134"/>
    </location>
</feature>
<reference evidence="5 6" key="1">
    <citation type="submission" date="2016-10" db="EMBL/GenBank/DDBJ databases">
        <authorList>
            <person name="de Groot N.N."/>
        </authorList>
    </citation>
    <scope>NUCLEOTIDE SEQUENCE [LARGE SCALE GENOMIC DNA]</scope>
    <source>
        <strain evidence="5 6">MON 2.2</strain>
    </source>
</reference>
<keyword evidence="2 3" id="KW-0378">Hydrolase</keyword>
<dbReference type="PRINTS" id="PR00502">
    <property type="entry name" value="NUDIXFAMILY"/>
</dbReference>
<organism evidence="5 6">
    <name type="scientific">Auraticoccus monumenti</name>
    <dbReference type="NCBI Taxonomy" id="675864"/>
    <lineage>
        <taxon>Bacteria</taxon>
        <taxon>Bacillati</taxon>
        <taxon>Actinomycetota</taxon>
        <taxon>Actinomycetes</taxon>
        <taxon>Propionibacteriales</taxon>
        <taxon>Propionibacteriaceae</taxon>
        <taxon>Auraticoccus</taxon>
    </lineage>
</organism>